<dbReference type="InterPro" id="IPR045051">
    <property type="entry name" value="SBT"/>
</dbReference>
<evidence type="ECO:0000256" key="8">
    <source>
        <dbReference type="PROSITE-ProRule" id="PRU01240"/>
    </source>
</evidence>
<dbReference type="InterPro" id="IPR023827">
    <property type="entry name" value="Peptidase_S8_Asp-AS"/>
</dbReference>
<dbReference type="GO" id="GO:0006508">
    <property type="term" value="P:proteolysis"/>
    <property type="evidence" value="ECO:0007669"/>
    <property type="project" value="UniProtKB-KW"/>
</dbReference>
<dbReference type="InterPro" id="IPR015500">
    <property type="entry name" value="Peptidase_S8_subtilisin-rel"/>
</dbReference>
<keyword evidence="4 8" id="KW-0378">Hydrolase</keyword>
<dbReference type="Gene3D" id="3.30.70.80">
    <property type="entry name" value="Peptidase S8 propeptide/proteinase inhibitor I9"/>
    <property type="match status" value="1"/>
</dbReference>
<dbReference type="PANTHER" id="PTHR10795">
    <property type="entry name" value="PROPROTEIN CONVERTASE SUBTILISIN/KEXIN"/>
    <property type="match status" value="1"/>
</dbReference>
<feature type="active site" description="Charge relay system" evidence="7 8">
    <location>
        <position position="183"/>
    </location>
</feature>
<name>A0A543APQ8_9ACTN</name>
<dbReference type="PROSITE" id="PS00138">
    <property type="entry name" value="SUBTILASE_SER"/>
    <property type="match status" value="1"/>
</dbReference>
<evidence type="ECO:0000259" key="10">
    <source>
        <dbReference type="Pfam" id="PF00082"/>
    </source>
</evidence>
<feature type="domain" description="Inhibitor I9" evidence="11">
    <location>
        <begin position="46"/>
        <end position="143"/>
    </location>
</feature>
<dbReference type="InterPro" id="IPR041469">
    <property type="entry name" value="Subtilisin-like_FN3"/>
</dbReference>
<evidence type="ECO:0000256" key="5">
    <source>
        <dbReference type="ARBA" id="ARBA00022825"/>
    </source>
</evidence>
<comment type="caution">
    <text evidence="13">The sequence shown here is derived from an EMBL/GenBank/DDBJ whole genome shotgun (WGS) entry which is preliminary data.</text>
</comment>
<dbReference type="InParanoid" id="A0A543APQ8"/>
<feature type="domain" description="Peptidase S8/S53" evidence="10">
    <location>
        <begin position="174"/>
        <end position="482"/>
    </location>
</feature>
<dbReference type="PROSITE" id="PS51892">
    <property type="entry name" value="SUBTILASE"/>
    <property type="match status" value="1"/>
</dbReference>
<reference evidence="13 14" key="1">
    <citation type="submission" date="2019-06" db="EMBL/GenBank/DDBJ databases">
        <title>Sequencing the genomes of 1000 actinobacteria strains.</title>
        <authorList>
            <person name="Klenk H.-P."/>
        </authorList>
    </citation>
    <scope>NUCLEOTIDE SEQUENCE [LARGE SCALE GENOMIC DNA]</scope>
    <source>
        <strain evidence="13 14">DSM 45928</strain>
    </source>
</reference>
<dbReference type="CDD" id="cd04852">
    <property type="entry name" value="Peptidases_S8_3"/>
    <property type="match status" value="1"/>
</dbReference>
<dbReference type="Gene3D" id="2.60.40.2310">
    <property type="match status" value="1"/>
</dbReference>
<dbReference type="Pfam" id="PF00082">
    <property type="entry name" value="Peptidase_S8"/>
    <property type="match status" value="1"/>
</dbReference>
<comment type="similarity">
    <text evidence="2 8 9">Belongs to the peptidase S8 family.</text>
</comment>
<dbReference type="OrthoDB" id="614750at2"/>
<evidence type="ECO:0000256" key="1">
    <source>
        <dbReference type="ARBA" id="ARBA00004613"/>
    </source>
</evidence>
<dbReference type="SUPFAM" id="SSF52743">
    <property type="entry name" value="Subtilisin-like"/>
    <property type="match status" value="1"/>
</dbReference>
<dbReference type="GO" id="GO:0005576">
    <property type="term" value="C:extracellular region"/>
    <property type="evidence" value="ECO:0007669"/>
    <property type="project" value="UniProtKB-SubCell"/>
</dbReference>
<dbReference type="InterPro" id="IPR010259">
    <property type="entry name" value="S8pro/Inhibitor_I9"/>
</dbReference>
<dbReference type="Gene3D" id="3.40.50.200">
    <property type="entry name" value="Peptidase S8/S53 domain"/>
    <property type="match status" value="2"/>
</dbReference>
<sequence length="644" mass="66009">MYSPTGRLRRKPVLITTGAAALTVAVAAGVGVAIADTSESVEAGRYIVQLAEPPVATYQGGTRGLAATATDGDRIDPDAAAVAAYRTHLADRRQQVLTAADVTTTVHEYDLVYNGFVADLSGDQVTALVADDAVVAVHPDEEVLADTSTTPTFLGLAGDDGAWEQRFGSVDGAGEGVIVGIIDSGFWPENPSFAALPEPRPDQGLIDAKWNGECVTGDETDPSDNVTCNNKVIGARYYPVGVDMVAEEFQSPRDYHGHGSHVGGTAAGNHAVEAGSYGLISGMAPAARIAMYKACWRTSESGCNLLHSNGMQALEDAVADGVDVINYSISGATDTAFDPMHQAFLNTVAAGVFVATSAGNNGPGVSTVAHNVPWMTTVASGTHDRDTARAPALADSSSAGPAIAGDGDLLKPDILAPGVSVRAAQSPAGSSSGSMFGTWSGTSMASPHIAGLAALLLSMNPQWSPMAVKSALMTTATTVDNTGEPIQRGGDADPFDYGSGLVRPGDASDPGLVFESGPDDWWRYGCGIGEITGTVCDDLGAIDPSDLNYPSIAVGALTGEQTVERTVTNVTGQAVEFTASVTAPDGVDVTVDQETLTLEPGGSATYSVTLRITDAPAGSYVFGALTWTSSVGHVVTSPIALKPV</sequence>
<evidence type="ECO:0000256" key="7">
    <source>
        <dbReference type="PIRSR" id="PIRSR615500-1"/>
    </source>
</evidence>
<dbReference type="InterPro" id="IPR037045">
    <property type="entry name" value="S8pro/Inhibitor_I9_sf"/>
</dbReference>
<organism evidence="13 14">
    <name type="scientific">Stackebrandtia endophytica</name>
    <dbReference type="NCBI Taxonomy" id="1496996"/>
    <lineage>
        <taxon>Bacteria</taxon>
        <taxon>Bacillati</taxon>
        <taxon>Actinomycetota</taxon>
        <taxon>Actinomycetes</taxon>
        <taxon>Glycomycetales</taxon>
        <taxon>Glycomycetaceae</taxon>
        <taxon>Stackebrandtia</taxon>
    </lineage>
</organism>
<proteinExistence type="inferred from homology"/>
<dbReference type="InterPro" id="IPR000209">
    <property type="entry name" value="Peptidase_S8/S53_dom"/>
</dbReference>
<dbReference type="InterPro" id="IPR022398">
    <property type="entry name" value="Peptidase_S8_His-AS"/>
</dbReference>
<dbReference type="PROSITE" id="PS00136">
    <property type="entry name" value="SUBTILASE_ASP"/>
    <property type="match status" value="1"/>
</dbReference>
<evidence type="ECO:0000256" key="3">
    <source>
        <dbReference type="ARBA" id="ARBA00022670"/>
    </source>
</evidence>
<evidence type="ECO:0000256" key="9">
    <source>
        <dbReference type="RuleBase" id="RU003355"/>
    </source>
</evidence>
<dbReference type="InterPro" id="IPR034197">
    <property type="entry name" value="Peptidases_S8_3"/>
</dbReference>
<accession>A0A543APQ8</accession>
<dbReference type="RefSeq" id="WP_142033769.1">
    <property type="nucleotide sequence ID" value="NZ_JBHTGS010000002.1"/>
</dbReference>
<comment type="subcellular location">
    <subcellularLocation>
        <location evidence="1">Secreted</location>
    </subcellularLocation>
</comment>
<gene>
    <name evidence="13" type="ORF">FB566_0047</name>
</gene>
<evidence type="ECO:0000259" key="12">
    <source>
        <dbReference type="Pfam" id="PF17766"/>
    </source>
</evidence>
<keyword evidence="14" id="KW-1185">Reference proteome</keyword>
<evidence type="ECO:0000313" key="13">
    <source>
        <dbReference type="EMBL" id="TQL74562.1"/>
    </source>
</evidence>
<dbReference type="AlphaFoldDB" id="A0A543APQ8"/>
<evidence type="ECO:0000256" key="4">
    <source>
        <dbReference type="ARBA" id="ARBA00022801"/>
    </source>
</evidence>
<evidence type="ECO:0000256" key="2">
    <source>
        <dbReference type="ARBA" id="ARBA00011073"/>
    </source>
</evidence>
<dbReference type="InterPro" id="IPR036852">
    <property type="entry name" value="Peptidase_S8/S53_dom_sf"/>
</dbReference>
<keyword evidence="3 8" id="KW-0645">Protease</keyword>
<feature type="domain" description="Subtilisin-like protease fibronectin type-III" evidence="12">
    <location>
        <begin position="546"/>
        <end position="640"/>
    </location>
</feature>
<evidence type="ECO:0000313" key="14">
    <source>
        <dbReference type="Proteomes" id="UP000317043"/>
    </source>
</evidence>
<feature type="active site" description="Charge relay system" evidence="7 8">
    <location>
        <position position="443"/>
    </location>
</feature>
<dbReference type="Proteomes" id="UP000317043">
    <property type="component" value="Unassembled WGS sequence"/>
</dbReference>
<dbReference type="EMBL" id="VFOW01000001">
    <property type="protein sequence ID" value="TQL74562.1"/>
    <property type="molecule type" value="Genomic_DNA"/>
</dbReference>
<dbReference type="Pfam" id="PF05922">
    <property type="entry name" value="Inhibitor_I9"/>
    <property type="match status" value="1"/>
</dbReference>
<dbReference type="PRINTS" id="PR00723">
    <property type="entry name" value="SUBTILISIN"/>
</dbReference>
<protein>
    <submittedName>
        <fullName evidence="13">Peptidase inhibitor I9</fullName>
    </submittedName>
</protein>
<dbReference type="PROSITE" id="PS00137">
    <property type="entry name" value="SUBTILASE_HIS"/>
    <property type="match status" value="1"/>
</dbReference>
<dbReference type="Pfam" id="PF17766">
    <property type="entry name" value="fn3_6"/>
    <property type="match status" value="1"/>
</dbReference>
<dbReference type="InterPro" id="IPR023828">
    <property type="entry name" value="Peptidase_S8_Ser-AS"/>
</dbReference>
<dbReference type="GO" id="GO:0004252">
    <property type="term" value="F:serine-type endopeptidase activity"/>
    <property type="evidence" value="ECO:0007669"/>
    <property type="project" value="UniProtKB-UniRule"/>
</dbReference>
<keyword evidence="6" id="KW-0325">Glycoprotein</keyword>
<feature type="active site" description="Charge relay system" evidence="7 8">
    <location>
        <position position="258"/>
    </location>
</feature>
<evidence type="ECO:0000256" key="6">
    <source>
        <dbReference type="ARBA" id="ARBA00023180"/>
    </source>
</evidence>
<keyword evidence="5 8" id="KW-0720">Serine protease</keyword>
<evidence type="ECO:0000259" key="11">
    <source>
        <dbReference type="Pfam" id="PF05922"/>
    </source>
</evidence>